<dbReference type="InterPro" id="IPR007138">
    <property type="entry name" value="ABM_dom"/>
</dbReference>
<dbReference type="RefSeq" id="WP_104006161.1">
    <property type="nucleotide sequence ID" value="NZ_FNVD01000001.1"/>
</dbReference>
<protein>
    <submittedName>
        <fullName evidence="2">Quinol monooxygenase YgiN</fullName>
    </submittedName>
</protein>
<name>A0A1H5RQZ9_9RHOB</name>
<reference evidence="2 3" key="1">
    <citation type="submission" date="2016-10" db="EMBL/GenBank/DDBJ databases">
        <authorList>
            <person name="de Groot N.N."/>
        </authorList>
    </citation>
    <scope>NUCLEOTIDE SEQUENCE [LARGE SCALE GENOMIC DNA]</scope>
    <source>
        <strain evidence="2 3">DSM 23413</strain>
    </source>
</reference>
<evidence type="ECO:0000313" key="2">
    <source>
        <dbReference type="EMBL" id="SEF40725.1"/>
    </source>
</evidence>
<feature type="domain" description="ABM" evidence="1">
    <location>
        <begin position="2"/>
        <end position="92"/>
    </location>
</feature>
<dbReference type="AlphaFoldDB" id="A0A1H5RQZ9"/>
<keyword evidence="3" id="KW-1185">Reference proteome</keyword>
<evidence type="ECO:0000259" key="1">
    <source>
        <dbReference type="PROSITE" id="PS51725"/>
    </source>
</evidence>
<organism evidence="2 3">
    <name type="scientific">Jhaorihella thermophila</name>
    <dbReference type="NCBI Taxonomy" id="488547"/>
    <lineage>
        <taxon>Bacteria</taxon>
        <taxon>Pseudomonadati</taxon>
        <taxon>Pseudomonadota</taxon>
        <taxon>Alphaproteobacteria</taxon>
        <taxon>Rhodobacterales</taxon>
        <taxon>Paracoccaceae</taxon>
        <taxon>Jhaorihella</taxon>
    </lineage>
</organism>
<dbReference type="GO" id="GO:0005829">
    <property type="term" value="C:cytosol"/>
    <property type="evidence" value="ECO:0007669"/>
    <property type="project" value="TreeGrafter"/>
</dbReference>
<keyword evidence="2" id="KW-0560">Oxidoreductase</keyword>
<dbReference type="OrthoDB" id="9812754at2"/>
<dbReference type="InterPro" id="IPR011008">
    <property type="entry name" value="Dimeric_a/b-barrel"/>
</dbReference>
<proteinExistence type="predicted"/>
<dbReference type="PANTHER" id="PTHR33336:SF1">
    <property type="entry name" value="(4S)-4-HYDROXY-5-PHOSPHONOOXYPENTANE-2,3-DIONE ISOMERASE"/>
    <property type="match status" value="1"/>
</dbReference>
<gene>
    <name evidence="2" type="ORF">SAMN05421751_101108</name>
</gene>
<accession>A0A1H5RQZ9</accession>
<evidence type="ECO:0000313" key="3">
    <source>
        <dbReference type="Proteomes" id="UP000236742"/>
    </source>
</evidence>
<dbReference type="PROSITE" id="PS51725">
    <property type="entry name" value="ABM"/>
    <property type="match status" value="1"/>
</dbReference>
<dbReference type="SUPFAM" id="SSF54909">
    <property type="entry name" value="Dimeric alpha+beta barrel"/>
    <property type="match status" value="1"/>
</dbReference>
<dbReference type="InterPro" id="IPR050744">
    <property type="entry name" value="AI-2_Isomerase_LsrG"/>
</dbReference>
<dbReference type="GO" id="GO:0004497">
    <property type="term" value="F:monooxygenase activity"/>
    <property type="evidence" value="ECO:0007669"/>
    <property type="project" value="UniProtKB-KW"/>
</dbReference>
<dbReference type="Proteomes" id="UP000236742">
    <property type="component" value="Unassembled WGS sequence"/>
</dbReference>
<dbReference type="Pfam" id="PF03992">
    <property type="entry name" value="ABM"/>
    <property type="match status" value="1"/>
</dbReference>
<dbReference type="EMBL" id="FNVD01000001">
    <property type="protein sequence ID" value="SEF40725.1"/>
    <property type="molecule type" value="Genomic_DNA"/>
</dbReference>
<sequence length="95" mass="10963">MYAVCVTFRIAPGRMHEFLPLMREQARASLERESGCHQFDICADPADGEAVFLYEIYENEAAFRLHLDSAHFKTFDAAVAGMVTEKEVRTWYRLD</sequence>
<dbReference type="PANTHER" id="PTHR33336">
    <property type="entry name" value="QUINOL MONOOXYGENASE YGIN-RELATED"/>
    <property type="match status" value="1"/>
</dbReference>
<keyword evidence="2" id="KW-0503">Monooxygenase</keyword>
<dbReference type="Gene3D" id="3.30.70.100">
    <property type="match status" value="1"/>
</dbReference>